<protein>
    <recommendedName>
        <fullName evidence="4">DUF4345 domain-containing protein</fullName>
    </recommendedName>
</protein>
<feature type="transmembrane region" description="Helical" evidence="1">
    <location>
        <begin position="46"/>
        <end position="68"/>
    </location>
</feature>
<accession>A0A839K1P5</accession>
<keyword evidence="1" id="KW-1133">Transmembrane helix</keyword>
<gene>
    <name evidence="2" type="ORF">H0486_11740</name>
</gene>
<evidence type="ECO:0008006" key="4">
    <source>
        <dbReference type="Google" id="ProtNLM"/>
    </source>
</evidence>
<feature type="transmembrane region" description="Helical" evidence="1">
    <location>
        <begin position="7"/>
        <end position="26"/>
    </location>
</feature>
<evidence type="ECO:0000313" key="3">
    <source>
        <dbReference type="Proteomes" id="UP000574276"/>
    </source>
</evidence>
<proteinExistence type="predicted"/>
<sequence length="133" mass="15466">MKVITRVLFNIGCIISSIVGVLHFFAPYSFGWYSYIPDAPIEIIQSINYVNFCFSLLLAGLSLILLLMQKQLFSGMKELNVFYVFFVLVWLSRVIVQIVWPWPSSLQLWLVVAFSTEFIFALIPMIYLLKKDR</sequence>
<organism evidence="2 3">
    <name type="scientific">Variimorphobacter saccharofermentans</name>
    <dbReference type="NCBI Taxonomy" id="2755051"/>
    <lineage>
        <taxon>Bacteria</taxon>
        <taxon>Bacillati</taxon>
        <taxon>Bacillota</taxon>
        <taxon>Clostridia</taxon>
        <taxon>Lachnospirales</taxon>
        <taxon>Lachnospiraceae</taxon>
        <taxon>Variimorphobacter</taxon>
    </lineage>
</organism>
<keyword evidence="3" id="KW-1185">Reference proteome</keyword>
<name>A0A839K1P5_9FIRM</name>
<evidence type="ECO:0000256" key="1">
    <source>
        <dbReference type="SAM" id="Phobius"/>
    </source>
</evidence>
<feature type="transmembrane region" description="Helical" evidence="1">
    <location>
        <begin position="106"/>
        <end position="129"/>
    </location>
</feature>
<comment type="caution">
    <text evidence="2">The sequence shown here is derived from an EMBL/GenBank/DDBJ whole genome shotgun (WGS) entry which is preliminary data.</text>
</comment>
<reference evidence="2 3" key="1">
    <citation type="submission" date="2020-07" db="EMBL/GenBank/DDBJ databases">
        <title>Characterization and genome sequencing of isolate MD1, a novel member within the family Lachnospiraceae.</title>
        <authorList>
            <person name="Rettenmaier R."/>
            <person name="Di Bello L."/>
            <person name="Zinser C."/>
            <person name="Scheitz K."/>
            <person name="Liebl W."/>
            <person name="Zverlov V."/>
        </authorList>
    </citation>
    <scope>NUCLEOTIDE SEQUENCE [LARGE SCALE GENOMIC DNA]</scope>
    <source>
        <strain evidence="2 3">MD1</strain>
    </source>
</reference>
<keyword evidence="1" id="KW-0472">Membrane</keyword>
<dbReference type="EMBL" id="JACEGA010000001">
    <property type="protein sequence ID" value="MBB2183546.1"/>
    <property type="molecule type" value="Genomic_DNA"/>
</dbReference>
<evidence type="ECO:0000313" key="2">
    <source>
        <dbReference type="EMBL" id="MBB2183546.1"/>
    </source>
</evidence>
<feature type="transmembrane region" description="Helical" evidence="1">
    <location>
        <begin position="80"/>
        <end position="100"/>
    </location>
</feature>
<dbReference type="RefSeq" id="WP_228353179.1">
    <property type="nucleotide sequence ID" value="NZ_JACEGA010000001.1"/>
</dbReference>
<keyword evidence="1" id="KW-0812">Transmembrane</keyword>
<dbReference type="AlphaFoldDB" id="A0A839K1P5"/>
<dbReference type="Proteomes" id="UP000574276">
    <property type="component" value="Unassembled WGS sequence"/>
</dbReference>